<dbReference type="EMBL" id="JBHRTI010000003">
    <property type="protein sequence ID" value="MFC3146256.1"/>
    <property type="molecule type" value="Genomic_DNA"/>
</dbReference>
<dbReference type="Gene3D" id="1.10.30.50">
    <property type="match status" value="1"/>
</dbReference>
<dbReference type="InterPro" id="IPR002711">
    <property type="entry name" value="HNH"/>
</dbReference>
<dbReference type="Proteomes" id="UP001595556">
    <property type="component" value="Unassembled WGS sequence"/>
</dbReference>
<keyword evidence="3" id="KW-0255">Endonuclease</keyword>
<feature type="domain" description="HNH" evidence="2">
    <location>
        <begin position="22"/>
        <end position="63"/>
    </location>
</feature>
<keyword evidence="3" id="KW-0378">Hydrolase</keyword>
<accession>A0ABV7H0Z6</accession>
<name>A0ABV7H0Z6_9BURK</name>
<dbReference type="RefSeq" id="WP_377300536.1">
    <property type="nucleotide sequence ID" value="NZ_CP180191.1"/>
</dbReference>
<evidence type="ECO:0000313" key="3">
    <source>
        <dbReference type="EMBL" id="MFC3146256.1"/>
    </source>
</evidence>
<keyword evidence="4" id="KW-1185">Reference proteome</keyword>
<dbReference type="PANTHER" id="PTHR37827:SF1">
    <property type="entry name" value="HNH DOMAIN-CONTAINING PROTEIN"/>
    <property type="match status" value="1"/>
</dbReference>
<proteinExistence type="predicted"/>
<feature type="region of interest" description="Disordered" evidence="1">
    <location>
        <begin position="1"/>
        <end position="20"/>
    </location>
</feature>
<dbReference type="CDD" id="cd00085">
    <property type="entry name" value="HNHc"/>
    <property type="match status" value="1"/>
</dbReference>
<reference evidence="4" key="1">
    <citation type="journal article" date="2019" name="Int. J. Syst. Evol. Microbiol.">
        <title>The Global Catalogue of Microorganisms (GCM) 10K type strain sequencing project: providing services to taxonomists for standard genome sequencing and annotation.</title>
        <authorList>
            <consortium name="The Broad Institute Genomics Platform"/>
            <consortium name="The Broad Institute Genome Sequencing Center for Infectious Disease"/>
            <person name="Wu L."/>
            <person name="Ma J."/>
        </authorList>
    </citation>
    <scope>NUCLEOTIDE SEQUENCE [LARGE SCALE GENOMIC DNA]</scope>
    <source>
        <strain evidence="4">KCTC 52168</strain>
    </source>
</reference>
<dbReference type="GO" id="GO:0016787">
    <property type="term" value="F:hydrolase activity"/>
    <property type="evidence" value="ECO:0007669"/>
    <property type="project" value="UniProtKB-KW"/>
</dbReference>
<dbReference type="Pfam" id="PF01844">
    <property type="entry name" value="HNH"/>
    <property type="match status" value="1"/>
</dbReference>
<gene>
    <name evidence="3" type="ORF">ACFOEN_01220</name>
</gene>
<sequence length="114" mass="13050">MVVPRRLRNLPEPPASPAPQTCALCGRPVVPGPSADEHHLVPRSQGGKDKTLIHRICHRKIHSVFSERELAERFNTWEALRAHPEIASFIRWVAGKPPTFYDNSRRMKRERLAD</sequence>
<dbReference type="GO" id="GO:0004519">
    <property type="term" value="F:endonuclease activity"/>
    <property type="evidence" value="ECO:0007669"/>
    <property type="project" value="UniProtKB-KW"/>
</dbReference>
<dbReference type="EC" id="3.1.-.-" evidence="3"/>
<evidence type="ECO:0000256" key="1">
    <source>
        <dbReference type="SAM" id="MobiDB-lite"/>
    </source>
</evidence>
<organism evidence="3 4">
    <name type="scientific">Piscinibacterium candidicorallinum</name>
    <dbReference type="NCBI Taxonomy" id="1793872"/>
    <lineage>
        <taxon>Bacteria</taxon>
        <taxon>Pseudomonadati</taxon>
        <taxon>Pseudomonadota</taxon>
        <taxon>Betaproteobacteria</taxon>
        <taxon>Burkholderiales</taxon>
        <taxon>Piscinibacterium</taxon>
    </lineage>
</organism>
<dbReference type="InterPro" id="IPR003615">
    <property type="entry name" value="HNH_nuc"/>
</dbReference>
<keyword evidence="3" id="KW-0540">Nuclease</keyword>
<protein>
    <submittedName>
        <fullName evidence="3">HNH endonuclease signature motif containing protein</fullName>
        <ecNumber evidence="3">3.1.-.-</ecNumber>
    </submittedName>
</protein>
<evidence type="ECO:0000259" key="2">
    <source>
        <dbReference type="Pfam" id="PF01844"/>
    </source>
</evidence>
<comment type="caution">
    <text evidence="3">The sequence shown here is derived from an EMBL/GenBank/DDBJ whole genome shotgun (WGS) entry which is preliminary data.</text>
</comment>
<evidence type="ECO:0000313" key="4">
    <source>
        <dbReference type="Proteomes" id="UP001595556"/>
    </source>
</evidence>
<dbReference type="PANTHER" id="PTHR37827">
    <property type="entry name" value="TUDOR DOMAIN-CONTAINING PROTEIN"/>
    <property type="match status" value="1"/>
</dbReference>